<accession>A0A2N5JC29</accession>
<dbReference type="PANTHER" id="PTHR24421">
    <property type="entry name" value="NITRATE/NITRITE SENSOR PROTEIN NARX-RELATED"/>
    <property type="match status" value="1"/>
</dbReference>
<proteinExistence type="predicted"/>
<keyword evidence="2 7" id="KW-0418">Kinase</keyword>
<evidence type="ECO:0000256" key="2">
    <source>
        <dbReference type="ARBA" id="ARBA00022777"/>
    </source>
</evidence>
<comment type="caution">
    <text evidence="7">The sequence shown here is derived from an EMBL/GenBank/DDBJ whole genome shotgun (WGS) entry which is preliminary data.</text>
</comment>
<organism evidence="7 8">
    <name type="scientific">Bifidobacterium margollesii</name>
    <dbReference type="NCBI Taxonomy" id="2020964"/>
    <lineage>
        <taxon>Bacteria</taxon>
        <taxon>Bacillati</taxon>
        <taxon>Actinomycetota</taxon>
        <taxon>Actinomycetes</taxon>
        <taxon>Bifidobacteriales</taxon>
        <taxon>Bifidobacteriaceae</taxon>
        <taxon>Bifidobacterium</taxon>
    </lineage>
</organism>
<feature type="transmembrane region" description="Helical" evidence="5">
    <location>
        <begin position="103"/>
        <end position="125"/>
    </location>
</feature>
<name>A0A2N5JC29_9BIFI</name>
<feature type="transmembrane region" description="Helical" evidence="5">
    <location>
        <begin position="137"/>
        <end position="161"/>
    </location>
</feature>
<keyword evidence="8" id="KW-1185">Reference proteome</keyword>
<dbReference type="PANTHER" id="PTHR24421:SF61">
    <property type="entry name" value="OXYGEN SENSOR HISTIDINE KINASE NREB"/>
    <property type="match status" value="1"/>
</dbReference>
<dbReference type="Pfam" id="PF02518">
    <property type="entry name" value="HATPase_c"/>
    <property type="match status" value="1"/>
</dbReference>
<keyword evidence="5" id="KW-1133">Transmembrane helix</keyword>
<protein>
    <submittedName>
        <fullName evidence="7">Histidine kinase</fullName>
    </submittedName>
</protein>
<evidence type="ECO:0000256" key="5">
    <source>
        <dbReference type="SAM" id="Phobius"/>
    </source>
</evidence>
<feature type="compositionally biased region" description="Basic and acidic residues" evidence="4">
    <location>
        <begin position="17"/>
        <end position="44"/>
    </location>
</feature>
<dbReference type="InterPro" id="IPR036890">
    <property type="entry name" value="HATPase_C_sf"/>
</dbReference>
<dbReference type="GO" id="GO:0016301">
    <property type="term" value="F:kinase activity"/>
    <property type="evidence" value="ECO:0007669"/>
    <property type="project" value="UniProtKB-KW"/>
</dbReference>
<dbReference type="InterPro" id="IPR050482">
    <property type="entry name" value="Sensor_HK_TwoCompSys"/>
</dbReference>
<evidence type="ECO:0000256" key="4">
    <source>
        <dbReference type="SAM" id="MobiDB-lite"/>
    </source>
</evidence>
<dbReference type="SUPFAM" id="SSF55874">
    <property type="entry name" value="ATPase domain of HSP90 chaperone/DNA topoisomerase II/histidine kinase"/>
    <property type="match status" value="1"/>
</dbReference>
<evidence type="ECO:0000313" key="8">
    <source>
        <dbReference type="Proteomes" id="UP000235050"/>
    </source>
</evidence>
<dbReference type="OrthoDB" id="3534856at2"/>
<reference evidence="7 8" key="1">
    <citation type="submission" date="2017-07" db="EMBL/GenBank/DDBJ databases">
        <title>Bifidobacterium novel species.</title>
        <authorList>
            <person name="Lugli G.A."/>
            <person name="Milani C."/>
            <person name="Duranti S."/>
            <person name="Mangifesta M."/>
        </authorList>
    </citation>
    <scope>NUCLEOTIDE SEQUENCE [LARGE SCALE GENOMIC DNA]</scope>
    <source>
        <strain evidence="8">Uis1B</strain>
    </source>
</reference>
<sequence>MRTPQGATPLGGGTSETTRKAETFEPSGRERSGNPHADQRASFDSPLRRTTLDSLVDAASRARDAQRERHIKPATAGMMLGLVCVLAIGLAIWGTVSGLPEELVLGLAMVFIGITIGWTLMSFIMDDRLHPEVHTSRSTIVLIGCSIGLTLFGVLVMFSLFSSIGVLLIGALAGLVMLLAVGMIIAPWWISLVSDLGAQRAQTAREELRADIASRLHDSVLQTLALIQLQSDDPQKVAALARSQERDLREWLYGDPQAVAGGGRSDASKNDGSASAVTVRSQPSSPAMPDGSVASVGHVGSVVPSATVDSKASEPFSRVLKRVAAQMEDTYERPIEVVTVGECRYLPEFASLLDAAAEAMANAAKHGAPPIAVYMEVSDGRLQVFVRDHGRGFNPDALPAGHLGVKESIIGRMRRAGGTAKIVSRPGWGTEIRLGQPLEG</sequence>
<feature type="domain" description="Histidine kinase/HSP90-like ATPase" evidence="6">
    <location>
        <begin position="354"/>
        <end position="438"/>
    </location>
</feature>
<feature type="compositionally biased region" description="Polar residues" evidence="4">
    <location>
        <begin position="270"/>
        <end position="285"/>
    </location>
</feature>
<gene>
    <name evidence="7" type="ORF">Uis1B_0311</name>
</gene>
<dbReference type="InterPro" id="IPR003594">
    <property type="entry name" value="HATPase_dom"/>
</dbReference>
<keyword evidence="1" id="KW-0808">Transferase</keyword>
<evidence type="ECO:0000259" key="6">
    <source>
        <dbReference type="Pfam" id="PF02518"/>
    </source>
</evidence>
<evidence type="ECO:0000256" key="1">
    <source>
        <dbReference type="ARBA" id="ARBA00022679"/>
    </source>
</evidence>
<dbReference type="EMBL" id="NMWU01000005">
    <property type="protein sequence ID" value="PLS31773.1"/>
    <property type="molecule type" value="Genomic_DNA"/>
</dbReference>
<feature type="region of interest" description="Disordered" evidence="4">
    <location>
        <begin position="259"/>
        <end position="293"/>
    </location>
</feature>
<dbReference type="RefSeq" id="WP_133124792.1">
    <property type="nucleotide sequence ID" value="NZ_NMWU01000005.1"/>
</dbReference>
<dbReference type="GO" id="GO:0000160">
    <property type="term" value="P:phosphorelay signal transduction system"/>
    <property type="evidence" value="ECO:0007669"/>
    <property type="project" value="UniProtKB-KW"/>
</dbReference>
<feature type="transmembrane region" description="Helical" evidence="5">
    <location>
        <begin position="167"/>
        <end position="190"/>
    </location>
</feature>
<keyword evidence="5" id="KW-0472">Membrane</keyword>
<keyword evidence="5" id="KW-0812">Transmembrane</keyword>
<evidence type="ECO:0000313" key="7">
    <source>
        <dbReference type="EMBL" id="PLS31773.1"/>
    </source>
</evidence>
<evidence type="ECO:0000256" key="3">
    <source>
        <dbReference type="ARBA" id="ARBA00023012"/>
    </source>
</evidence>
<feature type="transmembrane region" description="Helical" evidence="5">
    <location>
        <begin position="76"/>
        <end position="97"/>
    </location>
</feature>
<dbReference type="AlphaFoldDB" id="A0A2N5JC29"/>
<dbReference type="Proteomes" id="UP000235050">
    <property type="component" value="Unassembled WGS sequence"/>
</dbReference>
<keyword evidence="3" id="KW-0902">Two-component regulatory system</keyword>
<feature type="region of interest" description="Disordered" evidence="4">
    <location>
        <begin position="1"/>
        <end position="44"/>
    </location>
</feature>
<dbReference type="Gene3D" id="3.30.565.10">
    <property type="entry name" value="Histidine kinase-like ATPase, C-terminal domain"/>
    <property type="match status" value="1"/>
</dbReference>